<keyword evidence="3" id="KW-1185">Reference proteome</keyword>
<evidence type="ECO:0000313" key="3">
    <source>
        <dbReference type="Proteomes" id="UP000005365"/>
    </source>
</evidence>
<evidence type="ECO:0000313" key="2">
    <source>
        <dbReference type="EMBL" id="EET43547.1"/>
    </source>
</evidence>
<proteinExistence type="predicted"/>
<accession>C6M7X0</accession>
<dbReference type="AlphaFoldDB" id="C6M7X0"/>
<dbReference type="EMBL" id="ACKO02000018">
    <property type="protein sequence ID" value="EET43547.1"/>
    <property type="molecule type" value="Genomic_DNA"/>
</dbReference>
<comment type="caution">
    <text evidence="2">The sequence shown here is derived from an EMBL/GenBank/DDBJ whole genome shotgun (WGS) entry which is preliminary data.</text>
</comment>
<sequence>MLKPYGYPLTHGQRNQPPSGGCVLKPGEDNYARAMVLTQPPSGGCVLKPLRERKTHLEPLQPPSGGCVLKPEKAINLELKPFQPPSGGCVLKPEQPKPHLSEDDPAAFGRLCVETVDFGILGRYLTQPPSGGCVLKPFSPTRIFLSFSQPPSGGCVLKRQLYGYHLQSPFPAAFGRLCVEHS</sequence>
<name>C6M7X0_NEISI</name>
<evidence type="ECO:0000256" key="1">
    <source>
        <dbReference type="SAM" id="MobiDB-lite"/>
    </source>
</evidence>
<gene>
    <name evidence="2" type="ORF">NEISICOT_02635</name>
</gene>
<organism evidence="2 3">
    <name type="scientific">Neisseria sicca ATCC 29256</name>
    <dbReference type="NCBI Taxonomy" id="547045"/>
    <lineage>
        <taxon>Bacteria</taxon>
        <taxon>Pseudomonadati</taxon>
        <taxon>Pseudomonadota</taxon>
        <taxon>Betaproteobacteria</taxon>
        <taxon>Neisseriales</taxon>
        <taxon>Neisseriaceae</taxon>
        <taxon>Neisseria</taxon>
    </lineage>
</organism>
<reference evidence="2" key="1">
    <citation type="submission" date="2009-07" db="EMBL/GenBank/DDBJ databases">
        <authorList>
            <person name="Weinstock G."/>
            <person name="Sodergren E."/>
            <person name="Clifton S."/>
            <person name="Fulton L."/>
            <person name="Fulton B."/>
            <person name="Courtney L."/>
            <person name="Fronick C."/>
            <person name="Harrison M."/>
            <person name="Strong C."/>
            <person name="Farmer C."/>
            <person name="Delahaunty K."/>
            <person name="Markovic C."/>
            <person name="Hall O."/>
            <person name="Minx P."/>
            <person name="Tomlinson C."/>
            <person name="Mitreva M."/>
            <person name="Nelson J."/>
            <person name="Hou S."/>
            <person name="Wollam A."/>
            <person name="Pepin K.H."/>
            <person name="Johnson M."/>
            <person name="Bhonagiri V."/>
            <person name="Nash W.E."/>
            <person name="Warren W."/>
            <person name="Chinwalla A."/>
            <person name="Mardis E.R."/>
            <person name="Wilson R.K."/>
        </authorList>
    </citation>
    <scope>NUCLEOTIDE SEQUENCE [LARGE SCALE GENOMIC DNA]</scope>
    <source>
        <strain evidence="2">ATCC 29256</strain>
    </source>
</reference>
<feature type="region of interest" description="Disordered" evidence="1">
    <location>
        <begin position="1"/>
        <end position="21"/>
    </location>
</feature>
<protein>
    <submittedName>
        <fullName evidence="2">Uncharacterized protein</fullName>
    </submittedName>
</protein>
<dbReference type="Proteomes" id="UP000005365">
    <property type="component" value="Unassembled WGS sequence"/>
</dbReference>